<keyword evidence="5" id="KW-0234">DNA repair</keyword>
<sequence length="1041" mass="115809">MLSPRLYILNVAKDPTEASRISRESAKQIQDKELKLLDLVQSLGDYLTDDDKTTRAKAIGYLSSVLGYLDPKTLSRQQVAVIAQFLCDRLEDETGLKETSQGLFALQKSSRFGKEEAILVSSAICKVDLQKHPQGTRFAVLSLIDGLMANQRDALRAIGGKFVTGFAELVGGEKDPRNLMIVFSVVNVILVEFDIVPHIEILFDVVYCYFPITFKPPPDDPYGITAQDLKLRLRECIASTKYFAGHVFPQLIEKLDSTSLSVKKDVLQTIAACALSYGPQTISTHSTQLWDAVKFEVLNSTEEDELATEALSVIRAIAETLSFGLKFSTPTVSPLARYLSGIVKECLKLLQEPQQKQAKSAGKILSKSATASTVAHTFIVEKTMPALLLIHGDADGLAKQRALMEILNLLFQSTLQIFGTWGDLTAEQVLPNPFTEYTDKLFEMYSQALMGSLREELSLRITALKGLVLLCRTRRLFQENEIGMVVQYLDQVLLEVKEKEEIKELALQGLKDISKIKPNLIMDITFPAFMAQLPDSEKEADPSKPYTATLEALAKLSLGRSVFQVLLTRLLNKLDTVLRGKSGPMYPQAILSTLLYVLQKKPESSQEDIKTYFTRLVVPLLTKTIIPVVDNSSEFQDFRILTDDSILDVTGRLFNIIIRSLGFEEQINVSRQLINIFVLGIPSDYIPITHAGIVARDFKPLQQAANKDQARCTILFTYALAGLRREVALTTLSLPGLIQQNVELATQTAHPAQRMAHVYLVALLANKWMTKPGDSDLLQKITVNLLESVSSSILGSPEYDNLVGQKLQIVLWITKAIVVRGDKYGMEVAEEVVKLLGDKNYGQTASKGFAVLLGNDEFIAKNNYAILRPLTKQKIFTFCVPKIVEGFRVADTTTKPNYLVALSNILRNTPPAVILPELGRLLPLLLQSLDLPDPNVKSATIETLLITVTESADAMKEHISSLSARLLNTCTNREENPPRIRSAALRCLRTFPGAIRTELLLPYRGQVIRSLATVLDDPKRSVRKEAVDCRAKWYSLDEPEY</sequence>
<name>A0A317SWY4_9PEZI</name>
<dbReference type="GO" id="GO:0005634">
    <property type="term" value="C:nucleus"/>
    <property type="evidence" value="ECO:0007669"/>
    <property type="project" value="UniProtKB-SubCell"/>
</dbReference>
<dbReference type="Proteomes" id="UP000246991">
    <property type="component" value="Unassembled WGS sequence"/>
</dbReference>
<evidence type="ECO:0000313" key="8">
    <source>
        <dbReference type="EMBL" id="PWW78340.1"/>
    </source>
</evidence>
<keyword evidence="5" id="KW-0227">DNA damage</keyword>
<comment type="caution">
    <text evidence="8">The sequence shown here is derived from an EMBL/GenBank/DDBJ whole genome shotgun (WGS) entry which is preliminary data.</text>
</comment>
<comment type="subcellular location">
    <subcellularLocation>
        <location evidence="1 5">Nucleus</location>
    </subcellularLocation>
</comment>
<protein>
    <recommendedName>
        <fullName evidence="5">MMS19 nucleotide excision repair protein</fullName>
    </recommendedName>
</protein>
<dbReference type="Pfam" id="PF14500">
    <property type="entry name" value="MMS19_N"/>
    <property type="match status" value="1"/>
</dbReference>
<keyword evidence="3" id="KW-0677">Repeat</keyword>
<keyword evidence="9" id="KW-1185">Reference proteome</keyword>
<dbReference type="GO" id="GO:0051604">
    <property type="term" value="P:protein maturation"/>
    <property type="evidence" value="ECO:0007669"/>
    <property type="project" value="UniProtKB-UniRule"/>
</dbReference>
<dbReference type="STRING" id="42249.A0A317SWY4"/>
<dbReference type="InterPro" id="IPR011989">
    <property type="entry name" value="ARM-like"/>
</dbReference>
<dbReference type="EMBL" id="PYWC01000016">
    <property type="protein sequence ID" value="PWW78340.1"/>
    <property type="molecule type" value="Genomic_DNA"/>
</dbReference>
<dbReference type="GO" id="GO:0097361">
    <property type="term" value="C:cytosolic [4Fe-4S] assembly targeting complex"/>
    <property type="evidence" value="ECO:0007669"/>
    <property type="project" value="UniProtKB-UniRule"/>
</dbReference>
<evidence type="ECO:0000256" key="4">
    <source>
        <dbReference type="ARBA" id="ARBA00023242"/>
    </source>
</evidence>
<dbReference type="PANTHER" id="PTHR12891">
    <property type="entry name" value="DNA REPAIR/TRANSCRIPTION PROTEIN MET18/MMS19"/>
    <property type="match status" value="1"/>
</dbReference>
<dbReference type="GO" id="GO:0016226">
    <property type="term" value="P:iron-sulfur cluster assembly"/>
    <property type="evidence" value="ECO:0007669"/>
    <property type="project" value="UniProtKB-UniRule"/>
</dbReference>
<dbReference type="Gene3D" id="1.25.10.10">
    <property type="entry name" value="Leucine-rich Repeat Variant"/>
    <property type="match status" value="2"/>
</dbReference>
<gene>
    <name evidence="8" type="ORF">C7212DRAFT_281381</name>
</gene>
<evidence type="ECO:0000256" key="3">
    <source>
        <dbReference type="ARBA" id="ARBA00022737"/>
    </source>
</evidence>
<keyword evidence="4 5" id="KW-0539">Nucleus</keyword>
<dbReference type="AlphaFoldDB" id="A0A317SWY4"/>
<dbReference type="InterPro" id="IPR016024">
    <property type="entry name" value="ARM-type_fold"/>
</dbReference>
<comment type="similarity">
    <text evidence="2 5">Belongs to the MET18/MMS19 family.</text>
</comment>
<evidence type="ECO:0000256" key="5">
    <source>
        <dbReference type="RuleBase" id="RU367072"/>
    </source>
</evidence>
<accession>A0A317SWY4</accession>
<evidence type="ECO:0000256" key="2">
    <source>
        <dbReference type="ARBA" id="ARBA00009340"/>
    </source>
</evidence>
<comment type="function">
    <text evidence="5">Key component of the cytosolic iron-sulfur protein assembly (CIA) complex, a multiprotein complex that mediates the incorporation of iron-sulfur cluster into apoproteins specifically involved in DNA metabolism and genomic integrity. In the CIA complex, MMS19 acts as an adapter between early-acting CIA components and a subset of cellular target iron-sulfur proteins.</text>
</comment>
<dbReference type="Pfam" id="PF12460">
    <property type="entry name" value="MMS19_C"/>
    <property type="match status" value="1"/>
</dbReference>
<evidence type="ECO:0000313" key="9">
    <source>
        <dbReference type="Proteomes" id="UP000246991"/>
    </source>
</evidence>
<reference evidence="8 9" key="1">
    <citation type="submission" date="2018-03" db="EMBL/GenBank/DDBJ databases">
        <title>Genomes of Pezizomycetes fungi and the evolution of truffles.</title>
        <authorList>
            <person name="Murat C."/>
            <person name="Payen T."/>
            <person name="Noel B."/>
            <person name="Kuo A."/>
            <person name="Martin F.M."/>
        </authorList>
    </citation>
    <scope>NUCLEOTIDE SEQUENCE [LARGE SCALE GENOMIC DNA]</scope>
    <source>
        <strain evidence="8">091103-1</strain>
    </source>
</reference>
<proteinExistence type="inferred from homology"/>
<dbReference type="InterPro" id="IPR039920">
    <property type="entry name" value="MMS19"/>
</dbReference>
<dbReference type="InterPro" id="IPR029240">
    <property type="entry name" value="MMS19_N"/>
</dbReference>
<dbReference type="GO" id="GO:0006281">
    <property type="term" value="P:DNA repair"/>
    <property type="evidence" value="ECO:0007669"/>
    <property type="project" value="UniProtKB-UniRule"/>
</dbReference>
<dbReference type="PANTHER" id="PTHR12891:SF0">
    <property type="entry name" value="MMS19 NUCLEOTIDE EXCISION REPAIR PROTEIN HOMOLOG"/>
    <property type="match status" value="1"/>
</dbReference>
<dbReference type="OrthoDB" id="342900at2759"/>
<evidence type="ECO:0000259" key="6">
    <source>
        <dbReference type="Pfam" id="PF12460"/>
    </source>
</evidence>
<organism evidence="8 9">
    <name type="scientific">Tuber magnatum</name>
    <name type="common">white Piedmont truffle</name>
    <dbReference type="NCBI Taxonomy" id="42249"/>
    <lineage>
        <taxon>Eukaryota</taxon>
        <taxon>Fungi</taxon>
        <taxon>Dikarya</taxon>
        <taxon>Ascomycota</taxon>
        <taxon>Pezizomycotina</taxon>
        <taxon>Pezizomycetes</taxon>
        <taxon>Pezizales</taxon>
        <taxon>Tuberaceae</taxon>
        <taxon>Tuber</taxon>
    </lineage>
</organism>
<feature type="domain" description="MMS19 N-terminal" evidence="7">
    <location>
        <begin position="40"/>
        <end position="299"/>
    </location>
</feature>
<dbReference type="InterPro" id="IPR024687">
    <property type="entry name" value="MMS19_C"/>
</dbReference>
<evidence type="ECO:0000256" key="1">
    <source>
        <dbReference type="ARBA" id="ARBA00004123"/>
    </source>
</evidence>
<feature type="domain" description="MMS19 C-terminal" evidence="6">
    <location>
        <begin position="549"/>
        <end position="992"/>
    </location>
</feature>
<evidence type="ECO:0000259" key="7">
    <source>
        <dbReference type="Pfam" id="PF14500"/>
    </source>
</evidence>
<dbReference type="SUPFAM" id="SSF48371">
    <property type="entry name" value="ARM repeat"/>
    <property type="match status" value="1"/>
</dbReference>